<organism evidence="1 2">
    <name type="scientific">Pseudoduganella rivuli</name>
    <dbReference type="NCBI Taxonomy" id="2666085"/>
    <lineage>
        <taxon>Bacteria</taxon>
        <taxon>Pseudomonadati</taxon>
        <taxon>Pseudomonadota</taxon>
        <taxon>Betaproteobacteria</taxon>
        <taxon>Burkholderiales</taxon>
        <taxon>Oxalobacteraceae</taxon>
        <taxon>Telluria group</taxon>
        <taxon>Pseudoduganella</taxon>
    </lineage>
</organism>
<evidence type="ECO:0000313" key="1">
    <source>
        <dbReference type="EMBL" id="MRV72516.1"/>
    </source>
</evidence>
<proteinExistence type="predicted"/>
<dbReference type="AlphaFoldDB" id="A0A7X2IM18"/>
<name>A0A7X2IM18_9BURK</name>
<reference evidence="1 2" key="1">
    <citation type="submission" date="2019-11" db="EMBL/GenBank/DDBJ databases">
        <title>Novel species isolated from a subtropical stream in China.</title>
        <authorList>
            <person name="Lu H."/>
        </authorList>
    </citation>
    <scope>NUCLEOTIDE SEQUENCE [LARGE SCALE GENOMIC DNA]</scope>
    <source>
        <strain evidence="1 2">FT92W</strain>
    </source>
</reference>
<accession>A0A7X2IM18</accession>
<dbReference type="EMBL" id="WKJJ01000007">
    <property type="protein sequence ID" value="MRV72516.1"/>
    <property type="molecule type" value="Genomic_DNA"/>
</dbReference>
<protein>
    <submittedName>
        <fullName evidence="1">Uncharacterized protein</fullName>
    </submittedName>
</protein>
<sequence length="187" mass="21268">MRDFTPTKETISLHGLGFIQLILDGNQRMHVWHPDLPRRDCYEHSAIHNHRFAFTSRVLKGVQINQRCDLEIVKPGAGTHALISHNGPRSDKGGRLSYPVADVNVHLRQVERYEAGQEYFMPAMEYHHTPSEGVVITVITKHAEMAIHANSVCKQGVDFHYDFDRFQLSPAELFAYVVDAMQCTTKG</sequence>
<comment type="caution">
    <text evidence="1">The sequence shown here is derived from an EMBL/GenBank/DDBJ whole genome shotgun (WGS) entry which is preliminary data.</text>
</comment>
<dbReference type="Proteomes" id="UP000446768">
    <property type="component" value="Unassembled WGS sequence"/>
</dbReference>
<evidence type="ECO:0000313" key="2">
    <source>
        <dbReference type="Proteomes" id="UP000446768"/>
    </source>
</evidence>
<dbReference type="RefSeq" id="WP_154374171.1">
    <property type="nucleotide sequence ID" value="NZ_WKJJ01000007.1"/>
</dbReference>
<keyword evidence="2" id="KW-1185">Reference proteome</keyword>
<gene>
    <name evidence="1" type="ORF">GJ700_12430</name>
</gene>